<protein>
    <submittedName>
        <fullName evidence="1">Uncharacterized protein</fullName>
    </submittedName>
</protein>
<reference evidence="1 2" key="1">
    <citation type="submission" date="2020-04" db="EMBL/GenBank/DDBJ databases">
        <title>Hymenobacter polaris sp. nov., isolated from Arctic soil.</title>
        <authorList>
            <person name="Dahal R.H."/>
        </authorList>
    </citation>
    <scope>NUCLEOTIDE SEQUENCE [LARGE SCALE GENOMIC DNA]</scope>
    <source>
        <strain evidence="1 2">RP-2-7</strain>
    </source>
</reference>
<dbReference type="EMBL" id="JABBGH010000006">
    <property type="protein sequence ID" value="NML68158.1"/>
    <property type="molecule type" value="Genomic_DNA"/>
</dbReference>
<dbReference type="AlphaFoldDB" id="A0A7Y0FPL8"/>
<keyword evidence="2" id="KW-1185">Reference proteome</keyword>
<gene>
    <name evidence="1" type="ORF">HHL22_23405</name>
</gene>
<dbReference type="RefSeq" id="WP_169533865.1">
    <property type="nucleotide sequence ID" value="NZ_JABBGH010000006.1"/>
</dbReference>
<evidence type="ECO:0000313" key="2">
    <source>
        <dbReference type="Proteomes" id="UP000559626"/>
    </source>
</evidence>
<comment type="caution">
    <text evidence="1">The sequence shown here is derived from an EMBL/GenBank/DDBJ whole genome shotgun (WGS) entry which is preliminary data.</text>
</comment>
<organism evidence="1 2">
    <name type="scientific">Hymenobacter polaris</name>
    <dbReference type="NCBI Taxonomy" id="2682546"/>
    <lineage>
        <taxon>Bacteria</taxon>
        <taxon>Pseudomonadati</taxon>
        <taxon>Bacteroidota</taxon>
        <taxon>Cytophagia</taxon>
        <taxon>Cytophagales</taxon>
        <taxon>Hymenobacteraceae</taxon>
        <taxon>Hymenobacter</taxon>
    </lineage>
</organism>
<proteinExistence type="predicted"/>
<evidence type="ECO:0000313" key="1">
    <source>
        <dbReference type="EMBL" id="NML68158.1"/>
    </source>
</evidence>
<dbReference type="Proteomes" id="UP000559626">
    <property type="component" value="Unassembled WGS sequence"/>
</dbReference>
<sequence length="228" mass="25308">MLPNLPAIETHAGRIAIGATVRSTRYRDVQGLVTAIYWNGYHYAIKVNDRHSDDADQYELLSENTHQGFNYVNPHSQQVLSGRFEILLPGEGDRIYFADTAEQAIALLAATIGLRDQAQEIEYLKQRAAAGPLDELRWRGQAVGSIVGHLAYVSTGTGKQHPAPRFLVGQQVHFFSPHTTHTISGLALYKDRLNYGQTQWHYFYEGAKGTHYPMSEANTTAAPAELAA</sequence>
<name>A0A7Y0FPL8_9BACT</name>
<accession>A0A7Y0FPL8</accession>